<evidence type="ECO:0000313" key="3">
    <source>
        <dbReference type="Proteomes" id="UP001586593"/>
    </source>
</evidence>
<organism evidence="2 3">
    <name type="scientific">Phialemonium thermophilum</name>
    <dbReference type="NCBI Taxonomy" id="223376"/>
    <lineage>
        <taxon>Eukaryota</taxon>
        <taxon>Fungi</taxon>
        <taxon>Dikarya</taxon>
        <taxon>Ascomycota</taxon>
        <taxon>Pezizomycotina</taxon>
        <taxon>Sordariomycetes</taxon>
        <taxon>Sordariomycetidae</taxon>
        <taxon>Cephalothecales</taxon>
        <taxon>Cephalothecaceae</taxon>
        <taxon>Phialemonium</taxon>
    </lineage>
</organism>
<accession>A0ABR3V361</accession>
<keyword evidence="3" id="KW-1185">Reference proteome</keyword>
<comment type="caution">
    <text evidence="2">The sequence shown here is derived from an EMBL/GenBank/DDBJ whole genome shotgun (WGS) entry which is preliminary data.</text>
</comment>
<evidence type="ECO:0000256" key="1">
    <source>
        <dbReference type="SAM" id="MobiDB-lite"/>
    </source>
</evidence>
<dbReference type="Proteomes" id="UP001586593">
    <property type="component" value="Unassembled WGS sequence"/>
</dbReference>
<sequence length="210" mass="22922">MRLAVQHLGSLADGVVEEPLVLLGRRGVDQHQAAVLRGEDVVDRLLELLLERGAHALVHQDALRRHADLPGVEEGPERALHRRVVQVRVLPDDGRRLAAELQERRLQVLARQAADDAPHRRAAGEVDLLHERVGDESLGDGRRAGGLVDDQVQHAGGEAGLLKHRHDGPRRARAELRGLEDDGVAGRQREGHGASPEDVRGVPSQDERGS</sequence>
<name>A0ABR3V361_9PEZI</name>
<protein>
    <submittedName>
        <fullName evidence="2">Uncharacterized protein</fullName>
    </submittedName>
</protein>
<feature type="region of interest" description="Disordered" evidence="1">
    <location>
        <begin position="157"/>
        <end position="210"/>
    </location>
</feature>
<proteinExistence type="predicted"/>
<gene>
    <name evidence="2" type="ORF">VTK73DRAFT_5276</name>
</gene>
<feature type="compositionally biased region" description="Basic and acidic residues" evidence="1">
    <location>
        <begin position="187"/>
        <end position="210"/>
    </location>
</feature>
<evidence type="ECO:0000313" key="2">
    <source>
        <dbReference type="EMBL" id="KAL1835886.1"/>
    </source>
</evidence>
<feature type="compositionally biased region" description="Basic and acidic residues" evidence="1">
    <location>
        <begin position="169"/>
        <end position="180"/>
    </location>
</feature>
<dbReference type="EMBL" id="JAZHXJ010002978">
    <property type="protein sequence ID" value="KAL1835886.1"/>
    <property type="molecule type" value="Genomic_DNA"/>
</dbReference>
<reference evidence="2 3" key="1">
    <citation type="journal article" date="2024" name="Commun. Biol.">
        <title>Comparative genomic analysis of thermophilic fungi reveals convergent evolutionary adaptations and gene losses.</title>
        <authorList>
            <person name="Steindorff A.S."/>
            <person name="Aguilar-Pontes M.V."/>
            <person name="Robinson A.J."/>
            <person name="Andreopoulos B."/>
            <person name="LaButti K."/>
            <person name="Kuo A."/>
            <person name="Mondo S."/>
            <person name="Riley R."/>
            <person name="Otillar R."/>
            <person name="Haridas S."/>
            <person name="Lipzen A."/>
            <person name="Grimwood J."/>
            <person name="Schmutz J."/>
            <person name="Clum A."/>
            <person name="Reid I.D."/>
            <person name="Moisan M.C."/>
            <person name="Butler G."/>
            <person name="Nguyen T.T.M."/>
            <person name="Dewar K."/>
            <person name="Conant G."/>
            <person name="Drula E."/>
            <person name="Henrissat B."/>
            <person name="Hansel C."/>
            <person name="Singer S."/>
            <person name="Hutchinson M.I."/>
            <person name="de Vries R.P."/>
            <person name="Natvig D.O."/>
            <person name="Powell A.J."/>
            <person name="Tsang A."/>
            <person name="Grigoriev I.V."/>
        </authorList>
    </citation>
    <scope>NUCLEOTIDE SEQUENCE [LARGE SCALE GENOMIC DNA]</scope>
    <source>
        <strain evidence="2 3">ATCC 24622</strain>
    </source>
</reference>